<keyword evidence="4" id="KW-1185">Reference proteome</keyword>
<dbReference type="Pfam" id="PF06985">
    <property type="entry name" value="HET"/>
    <property type="match status" value="1"/>
</dbReference>
<proteinExistence type="predicted"/>
<gene>
    <name evidence="3" type="ORF">DL764_000931</name>
</gene>
<comment type="caution">
    <text evidence="3">The sequence shown here is derived from an EMBL/GenBank/DDBJ whole genome shotgun (WGS) entry which is preliminary data.</text>
</comment>
<protein>
    <recommendedName>
        <fullName evidence="2">Heterokaryon incompatibility domain-containing protein</fullName>
    </recommendedName>
</protein>
<feature type="compositionally biased region" description="Polar residues" evidence="1">
    <location>
        <begin position="1"/>
        <end position="14"/>
    </location>
</feature>
<dbReference type="InterPro" id="IPR052895">
    <property type="entry name" value="HetReg/Transcr_Mod"/>
</dbReference>
<accession>A0A4Q4TT91</accession>
<dbReference type="PANTHER" id="PTHR24148">
    <property type="entry name" value="ANKYRIN REPEAT DOMAIN-CONTAINING PROTEIN 39 HOMOLOG-RELATED"/>
    <property type="match status" value="1"/>
</dbReference>
<name>A0A4Q4TT91_9PEZI</name>
<evidence type="ECO:0000313" key="3">
    <source>
        <dbReference type="EMBL" id="RYP10002.1"/>
    </source>
</evidence>
<feature type="region of interest" description="Disordered" evidence="1">
    <location>
        <begin position="1"/>
        <end position="23"/>
    </location>
</feature>
<dbReference type="Proteomes" id="UP000293360">
    <property type="component" value="Unassembled WGS sequence"/>
</dbReference>
<sequence length="326" mass="37043">MSTSVDNLPESQARGSLPEPVTNRGPRVQFARFVDNGEKIQLFSACTKDVAYYAISHVWGKTEWKHVRCLGRGMRMSPQKAKFLEERMYALVGDVAFWMDTIAVDQKGAAEVISTVQAIPAIFRNAEKTIAIREGDGIYNCCVEAVAGFSDYAEMLQMLVVHVGERHSQSVSEESYLKRLWTLQEVLLSHTIEFVVSTDVHRSKPPARRLDEDIFSDNFLEYYIASNRAATESRDYIFATMPQFPWGDELSKYGAYPESAREIGLLKVLLSSGADRDQAYVMRIHEGIAEERQRRASEEWIIPQAMKILDMMFGMVDKYQKNAALQ</sequence>
<dbReference type="PANTHER" id="PTHR24148:SF64">
    <property type="entry name" value="HETEROKARYON INCOMPATIBILITY DOMAIN-CONTAINING PROTEIN"/>
    <property type="match status" value="1"/>
</dbReference>
<dbReference type="OrthoDB" id="2788050at2759"/>
<reference evidence="3 4" key="1">
    <citation type="submission" date="2018-06" db="EMBL/GenBank/DDBJ databases">
        <title>Complete Genomes of Monosporascus.</title>
        <authorList>
            <person name="Robinson A.J."/>
            <person name="Natvig D.O."/>
        </authorList>
    </citation>
    <scope>NUCLEOTIDE SEQUENCE [LARGE SCALE GENOMIC DNA]</scope>
    <source>
        <strain evidence="3 4">CBS 110550</strain>
    </source>
</reference>
<dbReference type="AlphaFoldDB" id="A0A4Q4TT91"/>
<evidence type="ECO:0000313" key="4">
    <source>
        <dbReference type="Proteomes" id="UP000293360"/>
    </source>
</evidence>
<organism evidence="3 4">
    <name type="scientific">Monosporascus ibericus</name>
    <dbReference type="NCBI Taxonomy" id="155417"/>
    <lineage>
        <taxon>Eukaryota</taxon>
        <taxon>Fungi</taxon>
        <taxon>Dikarya</taxon>
        <taxon>Ascomycota</taxon>
        <taxon>Pezizomycotina</taxon>
        <taxon>Sordariomycetes</taxon>
        <taxon>Xylariomycetidae</taxon>
        <taxon>Xylariales</taxon>
        <taxon>Xylariales incertae sedis</taxon>
        <taxon>Monosporascus</taxon>
    </lineage>
</organism>
<evidence type="ECO:0000256" key="1">
    <source>
        <dbReference type="SAM" id="MobiDB-lite"/>
    </source>
</evidence>
<evidence type="ECO:0000259" key="2">
    <source>
        <dbReference type="Pfam" id="PF06985"/>
    </source>
</evidence>
<dbReference type="InterPro" id="IPR010730">
    <property type="entry name" value="HET"/>
</dbReference>
<dbReference type="EMBL" id="QJNU01000025">
    <property type="protein sequence ID" value="RYP10002.1"/>
    <property type="molecule type" value="Genomic_DNA"/>
</dbReference>
<feature type="domain" description="Heterokaryon incompatibility" evidence="2">
    <location>
        <begin position="52"/>
        <end position="185"/>
    </location>
</feature>